<keyword evidence="3" id="KW-0479">Metal-binding</keyword>
<dbReference type="SUPFAM" id="SSF53927">
    <property type="entry name" value="Cytidine deaminase-like"/>
    <property type="match status" value="1"/>
</dbReference>
<dbReference type="GO" id="GO:0072527">
    <property type="term" value="P:pyrimidine-containing compound metabolic process"/>
    <property type="evidence" value="ECO:0007669"/>
    <property type="project" value="UniProtKB-ARBA"/>
</dbReference>
<keyword evidence="4" id="KW-0378">Hydrolase</keyword>
<dbReference type="CDD" id="cd01283">
    <property type="entry name" value="cytidine_deaminase"/>
    <property type="match status" value="1"/>
</dbReference>
<reference evidence="9" key="1">
    <citation type="journal article" date="2012" name="Nature">
        <title>A physical, genetic and functional sequence assembly of the barley genome.</title>
        <authorList>
            <consortium name="The International Barley Genome Sequencing Consortium"/>
            <person name="Mayer K.F."/>
            <person name="Waugh R."/>
            <person name="Brown J.W."/>
            <person name="Schulman A."/>
            <person name="Langridge P."/>
            <person name="Platzer M."/>
            <person name="Fincher G.B."/>
            <person name="Muehlbauer G.J."/>
            <person name="Sato K."/>
            <person name="Close T.J."/>
            <person name="Wise R.P."/>
            <person name="Stein N."/>
        </authorList>
    </citation>
    <scope>NUCLEOTIDE SEQUENCE [LARGE SCALE GENOMIC DNA]</scope>
    <source>
        <strain evidence="9">cv. Morex</strain>
    </source>
</reference>
<dbReference type="GO" id="GO:0004126">
    <property type="term" value="F:cytidine deaminase activity"/>
    <property type="evidence" value="ECO:0000318"/>
    <property type="project" value="GO_Central"/>
</dbReference>
<dbReference type="InterPro" id="IPR016193">
    <property type="entry name" value="Cytidine_deaminase-like"/>
</dbReference>
<dbReference type="GO" id="GO:0005829">
    <property type="term" value="C:cytosol"/>
    <property type="evidence" value="ECO:0000318"/>
    <property type="project" value="GO_Central"/>
</dbReference>
<evidence type="ECO:0000256" key="4">
    <source>
        <dbReference type="ARBA" id="ARBA00022801"/>
    </source>
</evidence>
<evidence type="ECO:0000256" key="5">
    <source>
        <dbReference type="ARBA" id="ARBA00022833"/>
    </source>
</evidence>
<accession>A0A8I6XQZ7</accession>
<dbReference type="SMR" id="A0A8I6XQZ7"/>
<evidence type="ECO:0000256" key="6">
    <source>
        <dbReference type="SAM" id="MobiDB-lite"/>
    </source>
</evidence>
<evidence type="ECO:0000256" key="3">
    <source>
        <dbReference type="ARBA" id="ARBA00022723"/>
    </source>
</evidence>
<dbReference type="EC" id="3.5.4.5" evidence="2"/>
<feature type="compositionally biased region" description="Basic and acidic residues" evidence="6">
    <location>
        <begin position="137"/>
        <end position="146"/>
    </location>
</feature>
<evidence type="ECO:0000313" key="8">
    <source>
        <dbReference type="EnsemblPlants" id="HORVU.MOREX.r3.3HG0237410.1.CDS1"/>
    </source>
</evidence>
<organism evidence="8 9">
    <name type="scientific">Hordeum vulgare subsp. vulgare</name>
    <name type="common">Domesticated barley</name>
    <dbReference type="NCBI Taxonomy" id="112509"/>
    <lineage>
        <taxon>Eukaryota</taxon>
        <taxon>Viridiplantae</taxon>
        <taxon>Streptophyta</taxon>
        <taxon>Embryophyta</taxon>
        <taxon>Tracheophyta</taxon>
        <taxon>Spermatophyta</taxon>
        <taxon>Magnoliopsida</taxon>
        <taxon>Liliopsida</taxon>
        <taxon>Poales</taxon>
        <taxon>Poaceae</taxon>
        <taxon>BOP clade</taxon>
        <taxon>Pooideae</taxon>
        <taxon>Triticodae</taxon>
        <taxon>Triticeae</taxon>
        <taxon>Hordeinae</taxon>
        <taxon>Hordeum</taxon>
    </lineage>
</organism>
<dbReference type="InterPro" id="IPR016192">
    <property type="entry name" value="APOBEC/CMP_deaminase_Zn-bd"/>
</dbReference>
<feature type="region of interest" description="Disordered" evidence="6">
    <location>
        <begin position="137"/>
        <end position="170"/>
    </location>
</feature>
<dbReference type="Pfam" id="PF00383">
    <property type="entry name" value="dCMP_cyt_deam_1"/>
    <property type="match status" value="1"/>
</dbReference>
<sequence>MEDLLIPSAMHRVRPPISRFPVGAVGLGESGRVYVGVNLDFLGAPLSQAVHAEQFLIANVAAVGEPVLRIIAVSHMPCDHCRQFLQEIRGAAGIRILVTSDAADGCAAEWRTLASLLPRPFGPHDLLPKDAPLVLEPHDSRLDASSRGRNHRPRTTPPPPWMHRSCKRQQ</sequence>
<evidence type="ECO:0000259" key="7">
    <source>
        <dbReference type="PROSITE" id="PS51747"/>
    </source>
</evidence>
<dbReference type="InterPro" id="IPR002125">
    <property type="entry name" value="CMP_dCMP_dom"/>
</dbReference>
<keyword evidence="5" id="KW-0862">Zinc</keyword>
<dbReference type="Gramene" id="HORVU.MOREX.r3.3HG0237410.1">
    <property type="protein sequence ID" value="HORVU.MOREX.r3.3HG0237410.1.CDS1"/>
    <property type="gene ID" value="HORVU.MOREX.r3.3HG0237410"/>
</dbReference>
<dbReference type="FunFam" id="3.40.140.10:FF:000041">
    <property type="entry name" value="Cytidine deaminase"/>
    <property type="match status" value="1"/>
</dbReference>
<reference evidence="8" key="3">
    <citation type="submission" date="2022-01" db="UniProtKB">
        <authorList>
            <consortium name="EnsemblPlants"/>
        </authorList>
    </citation>
    <scope>IDENTIFICATION</scope>
    <source>
        <strain evidence="8">subsp. vulgare</strain>
    </source>
</reference>
<reference evidence="8" key="2">
    <citation type="submission" date="2020-10" db="EMBL/GenBank/DDBJ databases">
        <authorList>
            <person name="Scholz U."/>
            <person name="Mascher M."/>
            <person name="Fiebig A."/>
        </authorList>
    </citation>
    <scope>NUCLEOTIDE SEQUENCE [LARGE SCALE GENOMIC DNA]</scope>
    <source>
        <strain evidence="8">cv. Morex</strain>
    </source>
</reference>
<comment type="similarity">
    <text evidence="1">Belongs to the cytidine and deoxycytidylate deaminase family.</text>
</comment>
<evidence type="ECO:0000256" key="2">
    <source>
        <dbReference type="ARBA" id="ARBA00012783"/>
    </source>
</evidence>
<feature type="domain" description="CMP/dCMP-type deaminase" evidence="7">
    <location>
        <begin position="1"/>
        <end position="124"/>
    </location>
</feature>
<dbReference type="GO" id="GO:0055086">
    <property type="term" value="P:nucleobase-containing small molecule metabolic process"/>
    <property type="evidence" value="ECO:0007669"/>
    <property type="project" value="UniProtKB-ARBA"/>
</dbReference>
<protein>
    <recommendedName>
        <fullName evidence="2">cytidine deaminase</fullName>
        <ecNumber evidence="2">3.5.4.5</ecNumber>
    </recommendedName>
</protein>
<dbReference type="PANTHER" id="PTHR11644:SF2">
    <property type="entry name" value="CYTIDINE DEAMINASE"/>
    <property type="match status" value="1"/>
</dbReference>
<proteinExistence type="inferred from homology"/>
<dbReference type="GO" id="GO:0008270">
    <property type="term" value="F:zinc ion binding"/>
    <property type="evidence" value="ECO:0000318"/>
    <property type="project" value="GO_Central"/>
</dbReference>
<dbReference type="GO" id="GO:0042802">
    <property type="term" value="F:identical protein binding"/>
    <property type="evidence" value="ECO:0007669"/>
    <property type="project" value="UniProtKB-ARBA"/>
</dbReference>
<dbReference type="Proteomes" id="UP000011116">
    <property type="component" value="Chromosome 3H"/>
</dbReference>
<dbReference type="PROSITE" id="PS51747">
    <property type="entry name" value="CYT_DCMP_DEAMINASES_2"/>
    <property type="match status" value="1"/>
</dbReference>
<evidence type="ECO:0000256" key="1">
    <source>
        <dbReference type="ARBA" id="ARBA00006576"/>
    </source>
</evidence>
<evidence type="ECO:0000313" key="9">
    <source>
        <dbReference type="Proteomes" id="UP000011116"/>
    </source>
</evidence>
<dbReference type="InterPro" id="IPR050202">
    <property type="entry name" value="Cyt/Deoxycyt_deaminase"/>
</dbReference>
<dbReference type="EnsemblPlants" id="HORVU.MOREX.r3.3HG0237410.1">
    <property type="protein sequence ID" value="HORVU.MOREX.r3.3HG0237410.1.CDS1"/>
    <property type="gene ID" value="HORVU.MOREX.r3.3HG0237410"/>
</dbReference>
<dbReference type="AlphaFoldDB" id="A0A8I6XQZ7"/>
<name>A0A8I6XQZ7_HORVV</name>
<dbReference type="PANTHER" id="PTHR11644">
    <property type="entry name" value="CYTIDINE DEAMINASE"/>
    <property type="match status" value="1"/>
</dbReference>
<dbReference type="PROSITE" id="PS00903">
    <property type="entry name" value="CYT_DCMP_DEAMINASES_1"/>
    <property type="match status" value="1"/>
</dbReference>
<keyword evidence="9" id="KW-1185">Reference proteome</keyword>
<dbReference type="Gene3D" id="3.40.140.10">
    <property type="entry name" value="Cytidine Deaminase, domain 2"/>
    <property type="match status" value="1"/>
</dbReference>